<organism evidence="5 6">
    <name type="scientific">Stigmatella aurantiaca</name>
    <dbReference type="NCBI Taxonomy" id="41"/>
    <lineage>
        <taxon>Bacteria</taxon>
        <taxon>Pseudomonadati</taxon>
        <taxon>Myxococcota</taxon>
        <taxon>Myxococcia</taxon>
        <taxon>Myxococcales</taxon>
        <taxon>Cystobacterineae</taxon>
        <taxon>Archangiaceae</taxon>
        <taxon>Stigmatella</taxon>
    </lineage>
</organism>
<dbReference type="Pfam" id="PF08487">
    <property type="entry name" value="VIT"/>
    <property type="match status" value="1"/>
</dbReference>
<sequence>MYAPLRMLLLSTLLMPVLASAQGMLLPTTPSARPLAIKSQRVTVAIQDGTAVTRVEQTFQNDGPSQLEAHYIFPLPRGAALSEFYLWVNGKKTKGELLERDKATNIYEGIVRRLADPGLLEYVDSDVFRVRVFPVPARGEQKVELAFSQVLNFSAGLYHYHYPLGATAQQGQPADWRQVGGTAKNDFTFSAKVSSKVPLKSIYSPTHPMDVSRRGETEAVVGLEQVNGADLSKDVDLYFSVSDKAVGLSLLTYKEAAEPGYFVALIAPKTEVSPSEVAAKRVTFVIDTSGSMQGSRMQIAKDALKYCVTRLNPKDTFNVVRFSTDVEALFPALKAANPENVQKAVSFVEGLEAMGGTAIDEALVRGLQDNDGTSPSPHLLLFITDGQPTIGETDEGAIAQHAKAGRKAKTRLFTFGVGEDLNARLLDRLADDGAGSSDFVRDGKEFETKISSFYDKVSHPVLSDLALDLSSIDAYDLYPRKLPDLFKGTQLVVMGRYRKSGDAKAVLTGYVNGEKRTFEYGTTAPKEATRDGFIPRLWAIRKVGFLLEEIRLRGERPELRDEVIALAKKFGIVTPYTSYLVVEDTPLVATPSPVMRPEPMSEESASGADFAPPPPRGGRGAPAPALAAPAESLARADGTGSVAVSREMKKMKEEERGPSASEPVRVAAGKTFLYRDGSWIDSEALANPGKQLQVKFLSKGYFALLQARPDLKAAFALGDRVVVGVAPGKSLRVGPEGEEDEGKVRAFLK</sequence>
<name>A0A1H8A376_STIAU</name>
<proteinExistence type="predicted"/>
<dbReference type="Pfam" id="PF13768">
    <property type="entry name" value="VWA_3"/>
    <property type="match status" value="1"/>
</dbReference>
<feature type="compositionally biased region" description="Basic and acidic residues" evidence="1">
    <location>
        <begin position="646"/>
        <end position="657"/>
    </location>
</feature>
<dbReference type="PANTHER" id="PTHR45737:SF6">
    <property type="entry name" value="VON WILLEBRAND FACTOR A DOMAIN-CONTAINING PROTEIN 5A"/>
    <property type="match status" value="1"/>
</dbReference>
<dbReference type="EMBL" id="FOAP01000020">
    <property type="protein sequence ID" value="SEM64946.1"/>
    <property type="molecule type" value="Genomic_DNA"/>
</dbReference>
<dbReference type="InterPro" id="IPR013694">
    <property type="entry name" value="VIT"/>
</dbReference>
<dbReference type="SMART" id="SM00609">
    <property type="entry name" value="VIT"/>
    <property type="match status" value="1"/>
</dbReference>
<protein>
    <submittedName>
        <fullName evidence="5">Ca-activated chloride channel family protein</fullName>
    </submittedName>
</protein>
<accession>A0A1H8A376</accession>
<evidence type="ECO:0000313" key="5">
    <source>
        <dbReference type="EMBL" id="SEM64946.1"/>
    </source>
</evidence>
<dbReference type="OrthoDB" id="9784383at2"/>
<evidence type="ECO:0000256" key="2">
    <source>
        <dbReference type="SAM" id="SignalP"/>
    </source>
</evidence>
<dbReference type="Gene3D" id="3.40.50.410">
    <property type="entry name" value="von Willebrand factor, type A domain"/>
    <property type="match status" value="1"/>
</dbReference>
<dbReference type="PANTHER" id="PTHR45737">
    <property type="entry name" value="VON WILLEBRAND FACTOR A DOMAIN-CONTAINING PROTEIN 5A"/>
    <property type="match status" value="1"/>
</dbReference>
<evidence type="ECO:0000256" key="1">
    <source>
        <dbReference type="SAM" id="MobiDB-lite"/>
    </source>
</evidence>
<keyword evidence="6" id="KW-1185">Reference proteome</keyword>
<dbReference type="PROSITE" id="PS51468">
    <property type="entry name" value="VIT"/>
    <property type="match status" value="1"/>
</dbReference>
<feature type="domain" description="VWFA" evidence="3">
    <location>
        <begin position="281"/>
        <end position="457"/>
    </location>
</feature>
<dbReference type="InterPro" id="IPR002035">
    <property type="entry name" value="VWF_A"/>
</dbReference>
<gene>
    <name evidence="5" type="ORF">SAMN05444354_12081</name>
</gene>
<evidence type="ECO:0000313" key="6">
    <source>
        <dbReference type="Proteomes" id="UP000182719"/>
    </source>
</evidence>
<keyword evidence="2" id="KW-0732">Signal</keyword>
<dbReference type="SMART" id="SM00327">
    <property type="entry name" value="VWA"/>
    <property type="match status" value="1"/>
</dbReference>
<dbReference type="RefSeq" id="WP_075009866.1">
    <property type="nucleotide sequence ID" value="NZ_FOAP01000020.1"/>
</dbReference>
<dbReference type="Proteomes" id="UP000182719">
    <property type="component" value="Unassembled WGS sequence"/>
</dbReference>
<feature type="compositionally biased region" description="Low complexity" evidence="1">
    <location>
        <begin position="621"/>
        <end position="636"/>
    </location>
</feature>
<dbReference type="PROSITE" id="PS50234">
    <property type="entry name" value="VWFA"/>
    <property type="match status" value="1"/>
</dbReference>
<evidence type="ECO:0000259" key="4">
    <source>
        <dbReference type="PROSITE" id="PS51468"/>
    </source>
</evidence>
<dbReference type="AlphaFoldDB" id="A0A1H8A376"/>
<evidence type="ECO:0000259" key="3">
    <source>
        <dbReference type="PROSITE" id="PS50234"/>
    </source>
</evidence>
<feature type="region of interest" description="Disordered" evidence="1">
    <location>
        <begin position="591"/>
        <end position="662"/>
    </location>
</feature>
<dbReference type="InterPro" id="IPR036465">
    <property type="entry name" value="vWFA_dom_sf"/>
</dbReference>
<feature type="chain" id="PRO_5010296657" evidence="2">
    <location>
        <begin position="22"/>
        <end position="749"/>
    </location>
</feature>
<reference evidence="6" key="1">
    <citation type="submission" date="2016-10" db="EMBL/GenBank/DDBJ databases">
        <authorList>
            <person name="Varghese N."/>
            <person name="Submissions S."/>
        </authorList>
    </citation>
    <scope>NUCLEOTIDE SEQUENCE [LARGE SCALE GENOMIC DNA]</scope>
    <source>
        <strain evidence="6">DSM 17044</strain>
    </source>
</reference>
<dbReference type="SUPFAM" id="SSF53300">
    <property type="entry name" value="vWA-like"/>
    <property type="match status" value="1"/>
</dbReference>
<feature type="domain" description="VIT" evidence="4">
    <location>
        <begin position="21"/>
        <end position="149"/>
    </location>
</feature>
<feature type="signal peptide" evidence="2">
    <location>
        <begin position="1"/>
        <end position="21"/>
    </location>
</feature>